<sequence length="539" mass="62428">MKVCFSRINIVCNELKSLLNRTKTSKFLSSANLALLDNKLFIPENSVSIYDGCSSDFKEKRELSIGWAPKCEFVDGYAFISENEQLEDEKLEKIKIILRNRGWNLNSQTWKKIDLDEFNVFCILNDVYEESLDAELAFYFFKWSESLLGSKHVMLFLMEGFCQMRNERWVLETVCGMAVCCYVKKNMLNTALNLTYFELAWALVEEMWKHRIGFNASIVSLFVSKHCAEDNNMEKASYVFHEMDEWGLLRDCFSYRTMIGGYCKTKEMNKALEYLGKMLKRGIKPSVATLTMFIQCYSRLGDIEMAEHIFQKMKAERLIPDLVVYNILMDGYGKTGYLHKAFQLLDIMRSAEDLQMRPNILDELIKRGFSSDVVTFTEMIGDCSKKGKFEEAFLVWFYMSKNKMKPDVVTCSALLNGYCKACHMEEAYILFHEMLNKGLSPDLILYNTLIHGFCGVRNLDDACKLVNMMVEHSVLPNVSTYRALILGFRKKRDQSPTKRAAFKLQEILLKHEIQVSDHHFIVMLEQTDGLNGETVLDHS</sequence>
<evidence type="ECO:0000256" key="3">
    <source>
        <dbReference type="PROSITE-ProRule" id="PRU00708"/>
    </source>
</evidence>
<dbReference type="PROSITE" id="PS51375">
    <property type="entry name" value="PPR"/>
    <property type="match status" value="6"/>
</dbReference>
<feature type="repeat" description="PPR" evidence="3">
    <location>
        <begin position="251"/>
        <end position="285"/>
    </location>
</feature>
<feature type="repeat" description="PPR" evidence="3">
    <location>
        <begin position="407"/>
        <end position="441"/>
    </location>
</feature>
<keyword evidence="2" id="KW-0677">Repeat</keyword>
<dbReference type="PANTHER" id="PTHR47936:SF1">
    <property type="entry name" value="PENTATRICOPEPTIDE REPEAT-CONTAINING PROTEIN GUN1, CHLOROPLASTIC"/>
    <property type="match status" value="1"/>
</dbReference>
<protein>
    <submittedName>
        <fullName evidence="4">Pentatricopeptide repeat</fullName>
    </submittedName>
</protein>
<dbReference type="Gene3D" id="1.25.40.10">
    <property type="entry name" value="Tetratricopeptide repeat domain"/>
    <property type="match status" value="2"/>
</dbReference>
<dbReference type="NCBIfam" id="TIGR00756">
    <property type="entry name" value="PPR"/>
    <property type="match status" value="6"/>
</dbReference>
<dbReference type="AlphaFoldDB" id="A0AAN8UAP2"/>
<comment type="similarity">
    <text evidence="1">Belongs to the PPR family. P subfamily.</text>
</comment>
<dbReference type="SUPFAM" id="SSF81901">
    <property type="entry name" value="HCP-like"/>
    <property type="match status" value="1"/>
</dbReference>
<evidence type="ECO:0000256" key="1">
    <source>
        <dbReference type="ARBA" id="ARBA00007626"/>
    </source>
</evidence>
<accession>A0AAN8UAP2</accession>
<feature type="repeat" description="PPR" evidence="3">
    <location>
        <begin position="321"/>
        <end position="351"/>
    </location>
</feature>
<dbReference type="InterPro" id="IPR002885">
    <property type="entry name" value="PPR_rpt"/>
</dbReference>
<name>A0AAN8UAP2_9MAGN</name>
<dbReference type="InterPro" id="IPR011990">
    <property type="entry name" value="TPR-like_helical_dom_sf"/>
</dbReference>
<proteinExistence type="inferred from homology"/>
<gene>
    <name evidence="4" type="ORF">RJ641_023064</name>
</gene>
<dbReference type="PANTHER" id="PTHR47936">
    <property type="entry name" value="PPR_LONG DOMAIN-CONTAINING PROTEIN"/>
    <property type="match status" value="1"/>
</dbReference>
<comment type="caution">
    <text evidence="4">The sequence shown here is derived from an EMBL/GenBank/DDBJ whole genome shotgun (WGS) entry which is preliminary data.</text>
</comment>
<dbReference type="EMBL" id="JBAMMX010000027">
    <property type="protein sequence ID" value="KAK6913463.1"/>
    <property type="molecule type" value="Genomic_DNA"/>
</dbReference>
<organism evidence="4 5">
    <name type="scientific">Dillenia turbinata</name>
    <dbReference type="NCBI Taxonomy" id="194707"/>
    <lineage>
        <taxon>Eukaryota</taxon>
        <taxon>Viridiplantae</taxon>
        <taxon>Streptophyta</taxon>
        <taxon>Embryophyta</taxon>
        <taxon>Tracheophyta</taxon>
        <taxon>Spermatophyta</taxon>
        <taxon>Magnoliopsida</taxon>
        <taxon>eudicotyledons</taxon>
        <taxon>Gunneridae</taxon>
        <taxon>Pentapetalae</taxon>
        <taxon>Dilleniales</taxon>
        <taxon>Dilleniaceae</taxon>
        <taxon>Dillenia</taxon>
    </lineage>
</organism>
<dbReference type="Pfam" id="PF13041">
    <property type="entry name" value="PPR_2"/>
    <property type="match status" value="3"/>
</dbReference>
<dbReference type="Proteomes" id="UP001370490">
    <property type="component" value="Unassembled WGS sequence"/>
</dbReference>
<keyword evidence="5" id="KW-1185">Reference proteome</keyword>
<reference evidence="4 5" key="1">
    <citation type="submission" date="2023-12" db="EMBL/GenBank/DDBJ databases">
        <title>A high-quality genome assembly for Dillenia turbinata (Dilleniales).</title>
        <authorList>
            <person name="Chanderbali A."/>
        </authorList>
    </citation>
    <scope>NUCLEOTIDE SEQUENCE [LARGE SCALE GENOMIC DNA]</scope>
    <source>
        <strain evidence="4">LSX21</strain>
        <tissue evidence="4">Leaf</tissue>
    </source>
</reference>
<feature type="repeat" description="PPR" evidence="3">
    <location>
        <begin position="286"/>
        <end position="320"/>
    </location>
</feature>
<feature type="repeat" description="PPR" evidence="3">
    <location>
        <begin position="372"/>
        <end position="406"/>
    </location>
</feature>
<evidence type="ECO:0000313" key="5">
    <source>
        <dbReference type="Proteomes" id="UP001370490"/>
    </source>
</evidence>
<evidence type="ECO:0000313" key="4">
    <source>
        <dbReference type="EMBL" id="KAK6913463.1"/>
    </source>
</evidence>
<dbReference type="Pfam" id="PF12854">
    <property type="entry name" value="PPR_1"/>
    <property type="match status" value="1"/>
</dbReference>
<feature type="repeat" description="PPR" evidence="3">
    <location>
        <begin position="442"/>
        <end position="476"/>
    </location>
</feature>
<evidence type="ECO:0000256" key="2">
    <source>
        <dbReference type="ARBA" id="ARBA00022737"/>
    </source>
</evidence>